<dbReference type="Proteomes" id="UP001499986">
    <property type="component" value="Unassembled WGS sequence"/>
</dbReference>
<dbReference type="EMBL" id="BAAASE010000009">
    <property type="protein sequence ID" value="GAA2416299.1"/>
    <property type="molecule type" value="Genomic_DNA"/>
</dbReference>
<accession>A0ABP5W352</accession>
<comment type="caution">
    <text evidence="1">The sequence shown here is derived from an EMBL/GenBank/DDBJ whole genome shotgun (WGS) entry which is preliminary data.</text>
</comment>
<proteinExistence type="predicted"/>
<reference evidence="2" key="1">
    <citation type="journal article" date="2019" name="Int. J. Syst. Evol. Microbiol.">
        <title>The Global Catalogue of Microorganisms (GCM) 10K type strain sequencing project: providing services to taxonomists for standard genome sequencing and annotation.</title>
        <authorList>
            <consortium name="The Broad Institute Genomics Platform"/>
            <consortium name="The Broad Institute Genome Sequencing Center for Infectious Disease"/>
            <person name="Wu L."/>
            <person name="Ma J."/>
        </authorList>
    </citation>
    <scope>NUCLEOTIDE SEQUENCE [LARGE SCALE GENOMIC DNA]</scope>
    <source>
        <strain evidence="2">JCM 4358</strain>
    </source>
</reference>
<keyword evidence="2" id="KW-1185">Reference proteome</keyword>
<sequence>MPSGESWYVLVEENGYHGVGDVFSVSEVEYVDGGRARAREMALEIAKKYPDSTRYADYQRSVFRIDENALIVVLQKDRRKVSFRVTVGELVHTEEAAVEVEAQEPDTGEGVLRRAFRKKK</sequence>
<gene>
    <name evidence="1" type="ORF">GCM10010255_63560</name>
</gene>
<dbReference type="RefSeq" id="WP_086852670.1">
    <property type="nucleotide sequence ID" value="NZ_BAAASE010000009.1"/>
</dbReference>
<evidence type="ECO:0000313" key="2">
    <source>
        <dbReference type="Proteomes" id="UP001499986"/>
    </source>
</evidence>
<organism evidence="1 2">
    <name type="scientific">Streptomyces coeruleofuscus</name>
    <dbReference type="NCBI Taxonomy" id="66879"/>
    <lineage>
        <taxon>Bacteria</taxon>
        <taxon>Bacillati</taxon>
        <taxon>Actinomycetota</taxon>
        <taxon>Actinomycetes</taxon>
        <taxon>Kitasatosporales</taxon>
        <taxon>Streptomycetaceae</taxon>
        <taxon>Streptomyces</taxon>
    </lineage>
</organism>
<protein>
    <submittedName>
        <fullName evidence="1">Uncharacterized protein</fullName>
    </submittedName>
</protein>
<evidence type="ECO:0000313" key="1">
    <source>
        <dbReference type="EMBL" id="GAA2416299.1"/>
    </source>
</evidence>
<name>A0ABP5W352_9ACTN</name>